<accession>A0ABS5J6C7</accession>
<protein>
    <submittedName>
        <fullName evidence="2">Uncharacterized protein</fullName>
    </submittedName>
</protein>
<evidence type="ECO:0000313" key="2">
    <source>
        <dbReference type="EMBL" id="MBS0030734.1"/>
    </source>
</evidence>
<feature type="transmembrane region" description="Helical" evidence="1">
    <location>
        <begin position="45"/>
        <end position="70"/>
    </location>
</feature>
<evidence type="ECO:0000313" key="3">
    <source>
        <dbReference type="Proteomes" id="UP000676386"/>
    </source>
</evidence>
<keyword evidence="1" id="KW-0472">Membrane</keyword>
<reference evidence="2 3" key="1">
    <citation type="submission" date="2021-04" db="EMBL/GenBank/DDBJ databases">
        <title>Chitinophaga sp. nov., isolated from the rhizosphere soil.</title>
        <authorList>
            <person name="He S."/>
        </authorList>
    </citation>
    <scope>NUCLEOTIDE SEQUENCE [LARGE SCALE GENOMIC DNA]</scope>
    <source>
        <strain evidence="2 3">2R12</strain>
    </source>
</reference>
<dbReference type="Proteomes" id="UP000676386">
    <property type="component" value="Unassembled WGS sequence"/>
</dbReference>
<dbReference type="EMBL" id="JAGTXB010000017">
    <property type="protein sequence ID" value="MBS0030734.1"/>
    <property type="molecule type" value="Genomic_DNA"/>
</dbReference>
<feature type="transmembrane region" description="Helical" evidence="1">
    <location>
        <begin position="20"/>
        <end position="38"/>
    </location>
</feature>
<evidence type="ECO:0000256" key="1">
    <source>
        <dbReference type="SAM" id="Phobius"/>
    </source>
</evidence>
<feature type="transmembrane region" description="Helical" evidence="1">
    <location>
        <begin position="90"/>
        <end position="110"/>
    </location>
</feature>
<dbReference type="RefSeq" id="WP_211975873.1">
    <property type="nucleotide sequence ID" value="NZ_CBFHAM010000035.1"/>
</dbReference>
<keyword evidence="3" id="KW-1185">Reference proteome</keyword>
<name>A0ABS5J6C7_9BACT</name>
<comment type="caution">
    <text evidence="2">The sequence shown here is derived from an EMBL/GenBank/DDBJ whole genome shotgun (WGS) entry which is preliminary data.</text>
</comment>
<keyword evidence="1" id="KW-1133">Transmembrane helix</keyword>
<gene>
    <name evidence="2" type="ORF">KE626_25635</name>
</gene>
<sequence length="157" mass="17313">MTNTPYDHHQEAVKTYMEQTKLLVTLASAFLLAPAFFYEKLEFIGWALATAEVLFILSVLAGYVVFGSIAGSQHKGTPDVYRPATMNSSVAQLIFFLVGIGFLLFAVFNAKKEATAKEEKAPPQVIYSNTYIAGDTCCCRPNCTGKRSHIILKHAKK</sequence>
<keyword evidence="1" id="KW-0812">Transmembrane</keyword>
<proteinExistence type="predicted"/>
<organism evidence="2 3">
    <name type="scientific">Chitinophaga hostae</name>
    <dbReference type="NCBI Taxonomy" id="2831022"/>
    <lineage>
        <taxon>Bacteria</taxon>
        <taxon>Pseudomonadati</taxon>
        <taxon>Bacteroidota</taxon>
        <taxon>Chitinophagia</taxon>
        <taxon>Chitinophagales</taxon>
        <taxon>Chitinophagaceae</taxon>
        <taxon>Chitinophaga</taxon>
    </lineage>
</organism>